<keyword evidence="2" id="KW-1003">Cell membrane</keyword>
<dbReference type="SUPFAM" id="SSF101322">
    <property type="entry name" value="YcfC-like"/>
    <property type="match status" value="1"/>
</dbReference>
<dbReference type="AlphaFoldDB" id="A0A662ZC39"/>
<evidence type="ECO:0000256" key="1">
    <source>
        <dbReference type="ARBA" id="ARBA00004496"/>
    </source>
</evidence>
<dbReference type="EMBL" id="FOSF01000067">
    <property type="protein sequence ID" value="SFK39645.1"/>
    <property type="molecule type" value="Genomic_DNA"/>
</dbReference>
<dbReference type="Proteomes" id="UP000243374">
    <property type="component" value="Unassembled WGS sequence"/>
</dbReference>
<organism evidence="5 6">
    <name type="scientific">Succinivibrio dextrinosolvens</name>
    <dbReference type="NCBI Taxonomy" id="83771"/>
    <lineage>
        <taxon>Bacteria</taxon>
        <taxon>Pseudomonadati</taxon>
        <taxon>Pseudomonadota</taxon>
        <taxon>Gammaproteobacteria</taxon>
        <taxon>Aeromonadales</taxon>
        <taxon>Succinivibrionaceae</taxon>
        <taxon>Succinivibrio</taxon>
    </lineage>
</organism>
<evidence type="ECO:0000256" key="4">
    <source>
        <dbReference type="ARBA" id="ARBA00023136"/>
    </source>
</evidence>
<evidence type="ECO:0000313" key="6">
    <source>
        <dbReference type="Proteomes" id="UP000243374"/>
    </source>
</evidence>
<dbReference type="PANTHER" id="PTHR38100:SF1">
    <property type="entry name" value="HIGH FREQUENCY LYSOGENIZATION PROTEIN HFLD"/>
    <property type="match status" value="1"/>
</dbReference>
<dbReference type="OrthoDB" id="9788031at2"/>
<evidence type="ECO:0000313" key="5">
    <source>
        <dbReference type="EMBL" id="SFK39645.1"/>
    </source>
</evidence>
<gene>
    <name evidence="5" type="ORF">SAMN04487865_10678</name>
</gene>
<dbReference type="Gene3D" id="1.10.3890.10">
    <property type="entry name" value="HflD-like"/>
    <property type="match status" value="1"/>
</dbReference>
<dbReference type="RefSeq" id="WP_074841569.1">
    <property type="nucleotide sequence ID" value="NZ_CP047056.1"/>
</dbReference>
<dbReference type="Pfam" id="PF04356">
    <property type="entry name" value="DUF489"/>
    <property type="match status" value="1"/>
</dbReference>
<dbReference type="PANTHER" id="PTHR38100">
    <property type="entry name" value="HIGH FREQUENCY LYSOGENIZATION PROTEIN HFLD"/>
    <property type="match status" value="1"/>
</dbReference>
<keyword evidence="3" id="KW-0963">Cytoplasm</keyword>
<evidence type="ECO:0000256" key="2">
    <source>
        <dbReference type="ARBA" id="ARBA00022475"/>
    </source>
</evidence>
<dbReference type="GO" id="GO:0005737">
    <property type="term" value="C:cytoplasm"/>
    <property type="evidence" value="ECO:0007669"/>
    <property type="project" value="UniProtKB-SubCell"/>
</dbReference>
<name>A0A662ZC39_9GAMM</name>
<comment type="subcellular location">
    <subcellularLocation>
        <location evidence="1">Cytoplasm</location>
    </subcellularLocation>
</comment>
<accession>A0A662ZC39</accession>
<dbReference type="InterPro" id="IPR035932">
    <property type="entry name" value="HflD-like_sf"/>
</dbReference>
<protein>
    <submittedName>
        <fullName evidence="5">High frequency lysogenization protein</fullName>
    </submittedName>
</protein>
<evidence type="ECO:0000256" key="3">
    <source>
        <dbReference type="ARBA" id="ARBA00022490"/>
    </source>
</evidence>
<reference evidence="5 6" key="1">
    <citation type="submission" date="2016-10" db="EMBL/GenBank/DDBJ databases">
        <authorList>
            <person name="Varghese N."/>
            <person name="Submissions S."/>
        </authorList>
    </citation>
    <scope>NUCLEOTIDE SEQUENCE [LARGE SCALE GENOMIC DNA]</scope>
    <source>
        <strain evidence="5 6">22B</strain>
    </source>
</reference>
<dbReference type="InterPro" id="IPR007451">
    <property type="entry name" value="HflD"/>
</dbReference>
<keyword evidence="6" id="KW-1185">Reference proteome</keyword>
<sequence length="215" mass="24336">MTDIKSETIALAALFQCCTQIQRLASTGYYDEQSVSCVLRALLVTDPRTIEDIYEPSRLMVGFKQLVDSFGKSDVTKTATTIEVTKMALKLISLAHNVERNSKIFGRLSDEIDGLKRAVTAEHPDFFEAGISVVNDPTNIHLFGSLYQSIISPNFAKLLIYGEERHLRIPENQEKIRALLLAGIRAVILWRQVGGRRRFLVFRRKAILEYAKKFS</sequence>
<keyword evidence="4" id="KW-0472">Membrane</keyword>
<proteinExistence type="predicted"/>